<accession>A0A975G0C2</accession>
<keyword evidence="2" id="KW-0378">Hydrolase</keyword>
<proteinExistence type="predicted"/>
<dbReference type="Proteomes" id="UP000676409">
    <property type="component" value="Chromosome"/>
</dbReference>
<gene>
    <name evidence="5" type="ORF">KCG34_25030</name>
</gene>
<evidence type="ECO:0000259" key="4">
    <source>
        <dbReference type="Pfam" id="PF02230"/>
    </source>
</evidence>
<keyword evidence="1 3" id="KW-0732">Signal</keyword>
<protein>
    <recommendedName>
        <fullName evidence="4">Phospholipase/carboxylesterase/thioesterase domain-containing protein</fullName>
    </recommendedName>
</protein>
<dbReference type="PANTHER" id="PTHR43037:SF5">
    <property type="entry name" value="FERULOYL ESTERASE"/>
    <property type="match status" value="1"/>
</dbReference>
<dbReference type="InterPro" id="IPR029058">
    <property type="entry name" value="AB_hydrolase_fold"/>
</dbReference>
<feature type="chain" id="PRO_5037469110" description="Phospholipase/carboxylesterase/thioesterase domain-containing protein" evidence="3">
    <location>
        <begin position="25"/>
        <end position="277"/>
    </location>
</feature>
<dbReference type="InterPro" id="IPR050955">
    <property type="entry name" value="Plant_Biomass_Hydrol_Est"/>
</dbReference>
<organism evidence="5 6">
    <name type="scientific">Phenylobacterium montanum</name>
    <dbReference type="NCBI Taxonomy" id="2823693"/>
    <lineage>
        <taxon>Bacteria</taxon>
        <taxon>Pseudomonadati</taxon>
        <taxon>Pseudomonadota</taxon>
        <taxon>Alphaproteobacteria</taxon>
        <taxon>Caulobacterales</taxon>
        <taxon>Caulobacteraceae</taxon>
        <taxon>Phenylobacterium</taxon>
    </lineage>
</organism>
<dbReference type="GO" id="GO:0016787">
    <property type="term" value="F:hydrolase activity"/>
    <property type="evidence" value="ECO:0007669"/>
    <property type="project" value="UniProtKB-KW"/>
</dbReference>
<evidence type="ECO:0000256" key="2">
    <source>
        <dbReference type="ARBA" id="ARBA00022801"/>
    </source>
</evidence>
<evidence type="ECO:0000313" key="6">
    <source>
        <dbReference type="Proteomes" id="UP000676409"/>
    </source>
</evidence>
<dbReference type="SUPFAM" id="SSF53474">
    <property type="entry name" value="alpha/beta-Hydrolases"/>
    <property type="match status" value="1"/>
</dbReference>
<name>A0A975G0C2_9CAUL</name>
<dbReference type="AlphaFoldDB" id="A0A975G0C2"/>
<sequence length="277" mass="28483">MQRAILSAVMTAFLAASAPQPAHAADLTEAYSGRQMIVHVPDHLPPAGARALVVVLHGGLGNAQHIAGGGAESALNMDAVADKAGFVVAYLDGTPVTRRLGGQFLGWNAGGGCCGVPAETGVDDVAYIKGAVDDLAGRYGIDRARVFGMGHSNGAMMTQRLVCETRLYAAAVAISGPLNLDAETCPAAKGARILALHGADDENVPVAGGAGQKGLSRVAYKSEARSRQVMTASGADYQLQIVPGAPHRLADIEAAMEKAEGQTIAEKAARFFGLMPR</sequence>
<evidence type="ECO:0000313" key="5">
    <source>
        <dbReference type="EMBL" id="QUD88254.1"/>
    </source>
</evidence>
<dbReference type="Pfam" id="PF02230">
    <property type="entry name" value="Abhydrolase_2"/>
    <property type="match status" value="1"/>
</dbReference>
<dbReference type="PANTHER" id="PTHR43037">
    <property type="entry name" value="UNNAMED PRODUCT-RELATED"/>
    <property type="match status" value="1"/>
</dbReference>
<dbReference type="EMBL" id="CP073078">
    <property type="protein sequence ID" value="QUD88254.1"/>
    <property type="molecule type" value="Genomic_DNA"/>
</dbReference>
<reference evidence="5" key="1">
    <citation type="submission" date="2021-04" db="EMBL/GenBank/DDBJ databases">
        <title>The complete genome sequence of Caulobacter sp. S6.</title>
        <authorList>
            <person name="Tang Y."/>
            <person name="Ouyang W."/>
            <person name="Liu Q."/>
            <person name="Huang B."/>
            <person name="Guo Z."/>
            <person name="Lei P."/>
        </authorList>
    </citation>
    <scope>NUCLEOTIDE SEQUENCE</scope>
    <source>
        <strain evidence="5">S6</strain>
    </source>
</reference>
<dbReference type="KEGG" id="caul:KCG34_25030"/>
<dbReference type="RefSeq" id="WP_211938305.1">
    <property type="nucleotide sequence ID" value="NZ_CP073078.1"/>
</dbReference>
<feature type="domain" description="Phospholipase/carboxylesterase/thioesterase" evidence="4">
    <location>
        <begin position="50"/>
        <end position="211"/>
    </location>
</feature>
<evidence type="ECO:0000256" key="1">
    <source>
        <dbReference type="ARBA" id="ARBA00022729"/>
    </source>
</evidence>
<feature type="signal peptide" evidence="3">
    <location>
        <begin position="1"/>
        <end position="24"/>
    </location>
</feature>
<keyword evidence="6" id="KW-1185">Reference proteome</keyword>
<dbReference type="Gene3D" id="3.40.50.1820">
    <property type="entry name" value="alpha/beta hydrolase"/>
    <property type="match status" value="1"/>
</dbReference>
<evidence type="ECO:0000256" key="3">
    <source>
        <dbReference type="SAM" id="SignalP"/>
    </source>
</evidence>
<dbReference type="InterPro" id="IPR003140">
    <property type="entry name" value="PLipase/COase/thioEstase"/>
</dbReference>